<dbReference type="GO" id="GO:0051999">
    <property type="term" value="P:mannosyl-inositol phosphorylceramide biosynthetic process"/>
    <property type="evidence" value="ECO:0007669"/>
    <property type="project" value="TreeGrafter"/>
</dbReference>
<accession>A0AAW1QRK1</accession>
<dbReference type="PANTHER" id="PTHR32385">
    <property type="entry name" value="MANNOSYL PHOSPHORYLINOSITOL CERAMIDE SYNTHASE"/>
    <property type="match status" value="1"/>
</dbReference>
<dbReference type="Proteomes" id="UP001489004">
    <property type="component" value="Unassembled WGS sequence"/>
</dbReference>
<evidence type="ECO:0000256" key="2">
    <source>
        <dbReference type="SAM" id="MobiDB-lite"/>
    </source>
</evidence>
<dbReference type="AlphaFoldDB" id="A0AAW1QRK1"/>
<sequence>MVWNATSAGRLLVDRYPWFLSTFYGYKQPAMQANAIRPFILHAHGGVFLDVTVQCLQPVNAAGLSHALLLQTHDKQGRDIGLTVAAGTPNHPFFLQVAKLLEQKAEQLRDEPQSTKAAVKRLTGSAVITEAFAAFAWEAVRKSNTFVGSWFIADAAVRVWDSGSWFPACRHKGAAVDPKSADDLAEDLAGGDTGSNVIQSQADAEDAAVQLVADPMGQVRTLDPNTDDDDETAGAQAAGGLQAGLHMADAADGLRQGGERDAKPRLTSLLEDDAATEDSLQSVAEVAAGAEPDSASSDVEPSMAIRGATQLGSEQDSLDPPDQPASGQGSLDPVDQHFAVPEDHTIPKLLHWVYLGDSAALARAMQFGTNALVQQSCKDVHPAWEHRQWGLGEARQLLQERYAWFLDTFDGYPLRQMQENAIRPFILHAHGGLFLELGMECLEPSDALLAGASLVLQSVSSGSQDISNAVMAGAAGHPYWMQVATSLQDQASLLAQAVPLTEETVAKVTGPAITTLAFAVFASSAIEPSQAWPGTWTIGGLPVKVFGIYSWFAPCEEHNAAQCNDLMDVARAEGIKFPELAGRLRFAGFEPLAKSDASAGGAEVVGVADAFADDLIRQFEEDVDAAGRGGDQAEIKEILDQRDEAAEAAQAVLEDSTAGLVGSDLINPDLVRDQAAADQQLRAELQDPLVDTRGKAQSSPAQQLGMAARDHRELQGNLQGLPDGLSARSRALDGPRARAAELLERDQLSSRDDILHLDSAGHILQAPSRHEESHLNHAALLSTSAILVLALLLLVRAVGPVRSRRVVVRAWNSISAHPLASPTFWGSMAVYLHDVAAAVFMSVHNSSYWTVAAEWGQSVPFVQGAIRAVQSAWLWCRTDGVAKLAEVSGQVVAGLEQLLANMRARLSELRPQIAVVAITGAAACGAALLNLWERVGSLPALGAVDWSGAVGRLQTRATVCAAVVQRTLLLAYIAALRALNSCQMSQPRPGSNFVTTSIFRRCAGDRILLRLLQL</sequence>
<evidence type="ECO:0000313" key="4">
    <source>
        <dbReference type="Proteomes" id="UP001489004"/>
    </source>
</evidence>
<reference evidence="3 4" key="1">
    <citation type="journal article" date="2024" name="Nat. Commun.">
        <title>Phylogenomics reveals the evolutionary origins of lichenization in chlorophyte algae.</title>
        <authorList>
            <person name="Puginier C."/>
            <person name="Libourel C."/>
            <person name="Otte J."/>
            <person name="Skaloud P."/>
            <person name="Haon M."/>
            <person name="Grisel S."/>
            <person name="Petersen M."/>
            <person name="Berrin J.G."/>
            <person name="Delaux P.M."/>
            <person name="Dal Grande F."/>
            <person name="Keller J."/>
        </authorList>
    </citation>
    <scope>NUCLEOTIDE SEQUENCE [LARGE SCALE GENOMIC DNA]</scope>
    <source>
        <strain evidence="3 4">SAG 2043</strain>
    </source>
</reference>
<proteinExistence type="predicted"/>
<gene>
    <name evidence="3" type="ORF">WJX72_004701</name>
</gene>
<dbReference type="InterPro" id="IPR051706">
    <property type="entry name" value="Glycosyltransferase_domain"/>
</dbReference>
<dbReference type="EMBL" id="JALJOR010000002">
    <property type="protein sequence ID" value="KAK9823697.1"/>
    <property type="molecule type" value="Genomic_DNA"/>
</dbReference>
<keyword evidence="1" id="KW-0808">Transferase</keyword>
<name>A0AAW1QRK1_9CHLO</name>
<dbReference type="InterPro" id="IPR007577">
    <property type="entry name" value="GlycoTrfase_DXD_sugar-bd_CS"/>
</dbReference>
<evidence type="ECO:0000256" key="1">
    <source>
        <dbReference type="ARBA" id="ARBA00022679"/>
    </source>
</evidence>
<organism evidence="3 4">
    <name type="scientific">[Myrmecia] bisecta</name>
    <dbReference type="NCBI Taxonomy" id="41462"/>
    <lineage>
        <taxon>Eukaryota</taxon>
        <taxon>Viridiplantae</taxon>
        <taxon>Chlorophyta</taxon>
        <taxon>core chlorophytes</taxon>
        <taxon>Trebouxiophyceae</taxon>
        <taxon>Trebouxiales</taxon>
        <taxon>Trebouxiaceae</taxon>
        <taxon>Myrmecia</taxon>
    </lineage>
</organism>
<comment type="caution">
    <text evidence="3">The sequence shown here is derived from an EMBL/GenBank/DDBJ whole genome shotgun (WGS) entry which is preliminary data.</text>
</comment>
<dbReference type="GO" id="GO:0016020">
    <property type="term" value="C:membrane"/>
    <property type="evidence" value="ECO:0007669"/>
    <property type="project" value="GOC"/>
</dbReference>
<dbReference type="Gene3D" id="3.90.550.20">
    <property type="match status" value="2"/>
</dbReference>
<feature type="region of interest" description="Disordered" evidence="2">
    <location>
        <begin position="312"/>
        <end position="335"/>
    </location>
</feature>
<evidence type="ECO:0000313" key="3">
    <source>
        <dbReference type="EMBL" id="KAK9823697.1"/>
    </source>
</evidence>
<dbReference type="GO" id="GO:0000030">
    <property type="term" value="F:mannosyltransferase activity"/>
    <property type="evidence" value="ECO:0007669"/>
    <property type="project" value="TreeGrafter"/>
</dbReference>
<dbReference type="Pfam" id="PF04488">
    <property type="entry name" value="Gly_transf_sug"/>
    <property type="match status" value="2"/>
</dbReference>
<dbReference type="PANTHER" id="PTHR32385:SF15">
    <property type="entry name" value="INOSITOL PHOSPHOCERAMIDE MANNOSYLTRANSFERASE 1"/>
    <property type="match status" value="1"/>
</dbReference>
<protein>
    <submittedName>
        <fullName evidence="3">Uncharacterized protein</fullName>
    </submittedName>
</protein>
<keyword evidence="4" id="KW-1185">Reference proteome</keyword>